<dbReference type="EMBL" id="JAHVXZ010000008">
    <property type="protein sequence ID" value="MBW1258474.1"/>
    <property type="molecule type" value="Genomic_DNA"/>
</dbReference>
<organism evidence="1 2">
    <name type="scientific">Pantoea allii</name>
    <dbReference type="NCBI Taxonomy" id="574096"/>
    <lineage>
        <taxon>Bacteria</taxon>
        <taxon>Pseudomonadati</taxon>
        <taxon>Pseudomonadota</taxon>
        <taxon>Gammaproteobacteria</taxon>
        <taxon>Enterobacterales</taxon>
        <taxon>Erwiniaceae</taxon>
        <taxon>Pantoea</taxon>
    </lineage>
</organism>
<proteinExistence type="predicted"/>
<reference evidence="1 2" key="1">
    <citation type="submission" date="2021-07" db="EMBL/GenBank/DDBJ databases">
        <title>A novel phosphonate cluster across the Pantoea species complex is important for pathogenicity in onion.</title>
        <authorList>
            <person name="Zhao M."/>
            <person name="Stice S."/>
            <person name="Shin G.Y."/>
            <person name="Coutinho T."/>
            <person name="Gitaitis R."/>
            <person name="Kvitko B."/>
            <person name="Dutta B."/>
        </authorList>
    </citation>
    <scope>NUCLEOTIDE SEQUENCE [LARGE SCALE GENOMIC DNA]</scope>
    <source>
        <strain evidence="1 2">BD 382</strain>
    </source>
</reference>
<evidence type="ECO:0000313" key="2">
    <source>
        <dbReference type="Proteomes" id="UP001197236"/>
    </source>
</evidence>
<sequence length="58" mass="6948">MKNYARIEKSTVRELFSTEDDITELFHPSIQWVDITECEIKPEEGWEYVKGMFVPPRK</sequence>
<evidence type="ECO:0000313" key="1">
    <source>
        <dbReference type="EMBL" id="MBW1258474.1"/>
    </source>
</evidence>
<dbReference type="RefSeq" id="WP_185200640.1">
    <property type="nucleotide sequence ID" value="NZ_JAHVXU010000036.1"/>
</dbReference>
<comment type="caution">
    <text evidence="1">The sequence shown here is derived from an EMBL/GenBank/DDBJ whole genome shotgun (WGS) entry which is preliminary data.</text>
</comment>
<keyword evidence="2" id="KW-1185">Reference proteome</keyword>
<protein>
    <submittedName>
        <fullName evidence="1">Uncharacterized protein</fullName>
    </submittedName>
</protein>
<dbReference type="Proteomes" id="UP001197236">
    <property type="component" value="Unassembled WGS sequence"/>
</dbReference>
<accession>A0ABS6VGM2</accession>
<gene>
    <name evidence="1" type="ORF">KYI95_14935</name>
</gene>
<name>A0ABS6VGM2_9GAMM</name>